<evidence type="ECO:0000313" key="4">
    <source>
        <dbReference type="RefSeq" id="XP_028132328.1"/>
    </source>
</evidence>
<accession>A0A6P7FGL8</accession>
<name>A0A6P7FGL8_DIAVI</name>
<sequence length="96" mass="10519">MKNFVVLIVLSFLLVVVLQVEAIRECPPNSHSGCKPCCPDPTCTDRTPTCPPKKPCKELSPPKCQLQCRCNPSHIMNKSTGVCVMPMQCPRPPVGN</sequence>
<evidence type="ECO:0000313" key="3">
    <source>
        <dbReference type="Proteomes" id="UP001652700"/>
    </source>
</evidence>
<dbReference type="OrthoDB" id="5945029at2759"/>
<organism evidence="4">
    <name type="scientific">Diabrotica virgifera virgifera</name>
    <name type="common">western corn rootworm</name>
    <dbReference type="NCBI Taxonomy" id="50390"/>
    <lineage>
        <taxon>Eukaryota</taxon>
        <taxon>Metazoa</taxon>
        <taxon>Ecdysozoa</taxon>
        <taxon>Arthropoda</taxon>
        <taxon>Hexapoda</taxon>
        <taxon>Insecta</taxon>
        <taxon>Pterygota</taxon>
        <taxon>Neoptera</taxon>
        <taxon>Endopterygota</taxon>
        <taxon>Coleoptera</taxon>
        <taxon>Polyphaga</taxon>
        <taxon>Cucujiformia</taxon>
        <taxon>Chrysomeloidea</taxon>
        <taxon>Chrysomelidae</taxon>
        <taxon>Galerucinae</taxon>
        <taxon>Diabroticina</taxon>
        <taxon>Diabroticites</taxon>
        <taxon>Diabrotica</taxon>
    </lineage>
</organism>
<proteinExistence type="predicted"/>
<dbReference type="Proteomes" id="UP001652700">
    <property type="component" value="Unplaced"/>
</dbReference>
<reference evidence="2" key="2">
    <citation type="submission" date="2025-05" db="UniProtKB">
        <authorList>
            <consortium name="EnsemblMetazoa"/>
        </authorList>
    </citation>
    <scope>IDENTIFICATION</scope>
</reference>
<protein>
    <submittedName>
        <fullName evidence="4">Sperm mitochondrial-associated cysteine-rich protein-like</fullName>
    </submittedName>
</protein>
<feature type="signal peptide" evidence="1">
    <location>
        <begin position="1"/>
        <end position="22"/>
    </location>
</feature>
<dbReference type="KEGG" id="dvv:114327819"/>
<dbReference type="InParanoid" id="A0A6P7FGL8"/>
<evidence type="ECO:0000256" key="1">
    <source>
        <dbReference type="SAM" id="SignalP"/>
    </source>
</evidence>
<gene>
    <name evidence="4" type="primary">LOC114327819</name>
</gene>
<dbReference type="FunCoup" id="A0A6P7FGL8">
    <property type="interactions" value="66"/>
</dbReference>
<keyword evidence="3" id="KW-1185">Reference proteome</keyword>
<feature type="chain" id="PRO_5028006464" evidence="1">
    <location>
        <begin position="23"/>
        <end position="96"/>
    </location>
</feature>
<dbReference type="EnsemblMetazoa" id="XM_028276527.2">
    <property type="protein sequence ID" value="XP_028132328.1"/>
    <property type="gene ID" value="LOC114327819"/>
</dbReference>
<keyword evidence="1" id="KW-0732">Signal</keyword>
<dbReference type="AlphaFoldDB" id="A0A6P7FGL8"/>
<evidence type="ECO:0000313" key="2">
    <source>
        <dbReference type="EnsemblMetazoa" id="XP_028132328.1"/>
    </source>
</evidence>
<dbReference type="GeneID" id="114327819"/>
<dbReference type="RefSeq" id="XP_028132328.1">
    <property type="nucleotide sequence ID" value="XM_028276527.1"/>
</dbReference>
<reference evidence="4" key="1">
    <citation type="submission" date="2025-04" db="UniProtKB">
        <authorList>
            <consortium name="RefSeq"/>
        </authorList>
    </citation>
    <scope>IDENTIFICATION</scope>
    <source>
        <tissue evidence="4">Whole insect</tissue>
    </source>
</reference>